<name>A0AAV5WWM2_9BILA</name>
<dbReference type="EMBL" id="BTSY01000007">
    <property type="protein sequence ID" value="GMT36766.1"/>
    <property type="molecule type" value="Genomic_DNA"/>
</dbReference>
<accession>A0AAV5WWM2</accession>
<evidence type="ECO:0000313" key="2">
    <source>
        <dbReference type="Proteomes" id="UP001432322"/>
    </source>
</evidence>
<feature type="non-terminal residue" evidence="1">
    <location>
        <position position="1"/>
    </location>
</feature>
<comment type="caution">
    <text evidence="1">The sequence shown here is derived from an EMBL/GenBank/DDBJ whole genome shotgun (WGS) entry which is preliminary data.</text>
</comment>
<organism evidence="1 2">
    <name type="scientific">Pristionchus fissidentatus</name>
    <dbReference type="NCBI Taxonomy" id="1538716"/>
    <lineage>
        <taxon>Eukaryota</taxon>
        <taxon>Metazoa</taxon>
        <taxon>Ecdysozoa</taxon>
        <taxon>Nematoda</taxon>
        <taxon>Chromadorea</taxon>
        <taxon>Rhabditida</taxon>
        <taxon>Rhabditina</taxon>
        <taxon>Diplogasteromorpha</taxon>
        <taxon>Diplogasteroidea</taxon>
        <taxon>Neodiplogasteridae</taxon>
        <taxon>Pristionchus</taxon>
    </lineage>
</organism>
<evidence type="ECO:0000313" key="1">
    <source>
        <dbReference type="EMBL" id="GMT36766.1"/>
    </source>
</evidence>
<reference evidence="1" key="1">
    <citation type="submission" date="2023-10" db="EMBL/GenBank/DDBJ databases">
        <title>Genome assembly of Pristionchus species.</title>
        <authorList>
            <person name="Yoshida K."/>
            <person name="Sommer R.J."/>
        </authorList>
    </citation>
    <scope>NUCLEOTIDE SEQUENCE</scope>
    <source>
        <strain evidence="1">RS5133</strain>
    </source>
</reference>
<dbReference type="Proteomes" id="UP001432322">
    <property type="component" value="Unassembled WGS sequence"/>
</dbReference>
<gene>
    <name evidence="1" type="ORF">PFISCL1PPCAC_28063</name>
</gene>
<dbReference type="AlphaFoldDB" id="A0AAV5WWM2"/>
<keyword evidence="2" id="KW-1185">Reference proteome</keyword>
<sequence length="352" mass="37353">VTCKGKWRYNANNDEIPANAIGFVCGKEATCNRCTTAARAAFNPPAIFNLTAAPEPPICSYFCDKDKYVAHKGLKQEKVVCDMVTEVLTINMKGGDLVDPANQFSCEACTCSPDSMVDANGICPLLGLCVKPTPDGKCKSTCPPGTEIYYKNRDGMAAMSATIECQASGDWIQDGSDSIVGVTCSFTDPSQGSSTTPPEVFRPCPPLTQSVCQTPADCQYNVVYVKTADSYKATCKSGAITSPQIADPAIQADLNCGTNGMWEGDAMQVTCVIKEDVLVGDCLNTVSDAATRANLGGECAYGTCAIKCKDGKMLAYMNLGGDMDMQPSLECKEGEILAPFGESLQVDTMMCI</sequence>
<proteinExistence type="predicted"/>
<protein>
    <submittedName>
        <fullName evidence="1">Uncharacterized protein</fullName>
    </submittedName>
</protein>